<feature type="compositionally biased region" description="Gly residues" evidence="2">
    <location>
        <begin position="276"/>
        <end position="289"/>
    </location>
</feature>
<gene>
    <name evidence="3" type="ORF">SEMRO_157_G071150.1</name>
</gene>
<evidence type="ECO:0000313" key="3">
    <source>
        <dbReference type="EMBL" id="CAB9503147.1"/>
    </source>
</evidence>
<evidence type="ECO:0000256" key="1">
    <source>
        <dbReference type="SAM" id="Coils"/>
    </source>
</evidence>
<sequence>MAETPTKDPKEEGDDNEATTSSPAKKGKEYQFREGLVVPDSVDPTLVTGDMVDMLNQLSDEKVNAALETYDTQIKLRGSEIRSPRNYLRGILKGLTGGHPGKYGLPNGVVIPASITKELLEEGELLDILKTMSVRDINSCFRDFEEQTKRKNKKSEEIRNKHGYLLGIIKSGSPFNLPQGVNVPSSISLTMLKGEILETLQGLPAVNINVAFAEYDDMVQRKADSIRSRFGYLLGIVKRVKKNFDEEAAEHVASQQQKAASPSKNGKGQSPAKGNNGAGTEGAAEGTGKGDPSETLNLVTESFAKVTNELVTERQARTSLENKVKQSENQREETNQKILRLMQELAVEKETRERSAMEVQRLRKDLAFERTLREAAEEKVQLLEQGRAQLQSSPGKGTEQVQKLQLDLSIERGLREKTEKLLRTAEGRIEELNQEVITLQNKKSPFANLLNTTDASNELPPSLAGLSELVSMADFDPETMTFKVKETGTTS</sequence>
<feature type="compositionally biased region" description="Basic and acidic residues" evidence="2">
    <location>
        <begin position="1"/>
        <end position="10"/>
    </location>
</feature>
<evidence type="ECO:0000313" key="4">
    <source>
        <dbReference type="Proteomes" id="UP001153069"/>
    </source>
</evidence>
<feature type="compositionally biased region" description="Polar residues" evidence="2">
    <location>
        <begin position="253"/>
        <end position="268"/>
    </location>
</feature>
<accession>A0A9N8DH71</accession>
<feature type="region of interest" description="Disordered" evidence="2">
    <location>
        <begin position="1"/>
        <end position="32"/>
    </location>
</feature>
<name>A0A9N8DH71_9STRA</name>
<feature type="coiled-coil region" evidence="1">
    <location>
        <begin position="310"/>
        <end position="442"/>
    </location>
</feature>
<keyword evidence="4" id="KW-1185">Reference proteome</keyword>
<organism evidence="3 4">
    <name type="scientific">Seminavis robusta</name>
    <dbReference type="NCBI Taxonomy" id="568900"/>
    <lineage>
        <taxon>Eukaryota</taxon>
        <taxon>Sar</taxon>
        <taxon>Stramenopiles</taxon>
        <taxon>Ochrophyta</taxon>
        <taxon>Bacillariophyta</taxon>
        <taxon>Bacillariophyceae</taxon>
        <taxon>Bacillariophycidae</taxon>
        <taxon>Naviculales</taxon>
        <taxon>Naviculaceae</taxon>
        <taxon>Seminavis</taxon>
    </lineage>
</organism>
<evidence type="ECO:0000256" key="2">
    <source>
        <dbReference type="SAM" id="MobiDB-lite"/>
    </source>
</evidence>
<reference evidence="3" key="1">
    <citation type="submission" date="2020-06" db="EMBL/GenBank/DDBJ databases">
        <authorList>
            <consortium name="Plant Systems Biology data submission"/>
        </authorList>
    </citation>
    <scope>NUCLEOTIDE SEQUENCE</scope>
    <source>
        <strain evidence="3">D6</strain>
    </source>
</reference>
<proteinExistence type="predicted"/>
<keyword evidence="1" id="KW-0175">Coiled coil</keyword>
<dbReference type="AlphaFoldDB" id="A0A9N8DH71"/>
<protein>
    <submittedName>
        <fullName evidence="3">Uncharacterized protein</fullName>
    </submittedName>
</protein>
<dbReference type="Proteomes" id="UP001153069">
    <property type="component" value="Unassembled WGS sequence"/>
</dbReference>
<dbReference type="EMBL" id="CAICTM010000156">
    <property type="protein sequence ID" value="CAB9503147.1"/>
    <property type="molecule type" value="Genomic_DNA"/>
</dbReference>
<feature type="region of interest" description="Disordered" evidence="2">
    <location>
        <begin position="248"/>
        <end position="295"/>
    </location>
</feature>
<comment type="caution">
    <text evidence="3">The sequence shown here is derived from an EMBL/GenBank/DDBJ whole genome shotgun (WGS) entry which is preliminary data.</text>
</comment>